<dbReference type="AlphaFoldDB" id="A0A3M3LQ72"/>
<comment type="similarity">
    <text evidence="1">Belongs to the GSP E family.</text>
</comment>
<dbReference type="PANTHER" id="PTHR30486:SF6">
    <property type="entry name" value="TYPE IV PILUS RETRACTATION ATPASE PILT"/>
    <property type="match status" value="1"/>
</dbReference>
<dbReference type="PANTHER" id="PTHR30486">
    <property type="entry name" value="TWITCHING MOTILITY PROTEIN PILT"/>
    <property type="match status" value="1"/>
</dbReference>
<dbReference type="EMBL" id="RBOW01000228">
    <property type="protein sequence ID" value="RMN37402.1"/>
    <property type="molecule type" value="Genomic_DNA"/>
</dbReference>
<gene>
    <name evidence="4" type="ORF">ALQ64_01973</name>
</gene>
<comment type="caution">
    <text evidence="4">The sequence shown here is derived from an EMBL/GenBank/DDBJ whole genome shotgun (WGS) entry which is preliminary data.</text>
</comment>
<dbReference type="GO" id="GO:0016887">
    <property type="term" value="F:ATP hydrolysis activity"/>
    <property type="evidence" value="ECO:0007669"/>
    <property type="project" value="InterPro"/>
</dbReference>
<dbReference type="Pfam" id="PF00437">
    <property type="entry name" value="T2SSE"/>
    <property type="match status" value="1"/>
</dbReference>
<dbReference type="Gene3D" id="3.40.50.300">
    <property type="entry name" value="P-loop containing nucleotide triphosphate hydrolases"/>
    <property type="match status" value="1"/>
</dbReference>
<evidence type="ECO:0000256" key="1">
    <source>
        <dbReference type="ARBA" id="ARBA00006611"/>
    </source>
</evidence>
<evidence type="ECO:0000313" key="5">
    <source>
        <dbReference type="Proteomes" id="UP000281372"/>
    </source>
</evidence>
<evidence type="ECO:0000313" key="4">
    <source>
        <dbReference type="EMBL" id="RMN37402.1"/>
    </source>
</evidence>
<protein>
    <recommendedName>
        <fullName evidence="3">Bacterial type II secretion system protein E domain-containing protein</fullName>
    </recommendedName>
</protein>
<evidence type="ECO:0000256" key="2">
    <source>
        <dbReference type="SAM" id="MobiDB-lite"/>
    </source>
</evidence>
<dbReference type="InterPro" id="IPR001482">
    <property type="entry name" value="T2SS/T4SS_dom"/>
</dbReference>
<accession>A0A3M3LQ72</accession>
<dbReference type="Proteomes" id="UP000281372">
    <property type="component" value="Unassembled WGS sequence"/>
</dbReference>
<name>A0A3M3LQ72_PSECA</name>
<dbReference type="SUPFAM" id="SSF52540">
    <property type="entry name" value="P-loop containing nucleoside triphosphate hydrolases"/>
    <property type="match status" value="1"/>
</dbReference>
<feature type="region of interest" description="Disordered" evidence="2">
    <location>
        <begin position="1"/>
        <end position="29"/>
    </location>
</feature>
<evidence type="ECO:0000259" key="3">
    <source>
        <dbReference type="Pfam" id="PF00437"/>
    </source>
</evidence>
<dbReference type="InterPro" id="IPR027417">
    <property type="entry name" value="P-loop_NTPase"/>
</dbReference>
<reference evidence="4 5" key="1">
    <citation type="submission" date="2018-08" db="EMBL/GenBank/DDBJ databases">
        <title>Recombination of ecologically and evolutionarily significant loci maintains genetic cohesion in the Pseudomonas syringae species complex.</title>
        <authorList>
            <person name="Dillon M."/>
            <person name="Thakur S."/>
            <person name="Almeida R.N.D."/>
            <person name="Weir B.S."/>
            <person name="Guttman D.S."/>
        </authorList>
    </citation>
    <scope>NUCLEOTIDE SEQUENCE [LARGE SCALE GENOMIC DNA]</scope>
    <source>
        <strain evidence="4 5">ICMP 2821</strain>
    </source>
</reference>
<organism evidence="4 5">
    <name type="scientific">Pseudomonas cannabina</name>
    <dbReference type="NCBI Taxonomy" id="86840"/>
    <lineage>
        <taxon>Bacteria</taxon>
        <taxon>Pseudomonadati</taxon>
        <taxon>Pseudomonadota</taxon>
        <taxon>Gammaproteobacteria</taxon>
        <taxon>Pseudomonadales</taxon>
        <taxon>Pseudomonadaceae</taxon>
        <taxon>Pseudomonas</taxon>
    </lineage>
</organism>
<dbReference type="InterPro" id="IPR050921">
    <property type="entry name" value="T4SS_GSP_E_ATPase"/>
</dbReference>
<sequence length="407" mass="44812">MDSLGSIATSEDSKLGATKPLGPPQFNDPPKITTDTLNVMLNYCLANGVEDLLMLVGDPWCVIWSDRVVRLGQRALYLNEIEDLICEMTGNTNAAITVSRCNDLDFTYILKVGRNQFIRWRCNVTGCLGPNGSRGMELVMRPVGKVPKTMDQLQLPAYIVNAAMPKTGIVIITGPTGSGKTTALDAMLHAQATHPDGKHIITYYSPIENDLNAIPNRTGLIAQTEIGEPGFGAHLPSYEKGGRNSLRRHPMVLAYGEARDRVTIDAAVRGSITGHVCYTTTHTPSVHMTIQRMADEFKGSDRIRISTALIDNTRLIFHQRLLKTPSGVGRTPVRSALALTRDMRSHLLKERIEHLPAAMMELTDSEGIGLLADATRQYQAGLLHEDEMVIIEAELASERDDAFKNRR</sequence>
<feature type="compositionally biased region" description="Polar residues" evidence="2">
    <location>
        <begin position="1"/>
        <end position="10"/>
    </location>
</feature>
<feature type="domain" description="Bacterial type II secretion system protein E" evidence="3">
    <location>
        <begin position="159"/>
        <end position="322"/>
    </location>
</feature>
<proteinExistence type="inferred from homology"/>
<dbReference type="Gene3D" id="3.30.450.90">
    <property type="match status" value="1"/>
</dbReference>
<dbReference type="RefSeq" id="WP_183133402.1">
    <property type="nucleotide sequence ID" value="NZ_RBOW01000228.1"/>
</dbReference>